<dbReference type="CDD" id="cd00037">
    <property type="entry name" value="CLECT"/>
    <property type="match status" value="1"/>
</dbReference>
<keyword evidence="4" id="KW-1185">Reference proteome</keyword>
<dbReference type="EMBL" id="BTRK01000005">
    <property type="protein sequence ID" value="GMR55977.1"/>
    <property type="molecule type" value="Genomic_DNA"/>
</dbReference>
<evidence type="ECO:0000259" key="2">
    <source>
        <dbReference type="PROSITE" id="PS50041"/>
    </source>
</evidence>
<dbReference type="PROSITE" id="PS00615">
    <property type="entry name" value="C_TYPE_LECTIN_1"/>
    <property type="match status" value="1"/>
</dbReference>
<dbReference type="SMART" id="SM00034">
    <property type="entry name" value="CLECT"/>
    <property type="match status" value="1"/>
</dbReference>
<organism evidence="3 4">
    <name type="scientific">Pristionchus mayeri</name>
    <dbReference type="NCBI Taxonomy" id="1317129"/>
    <lineage>
        <taxon>Eukaryota</taxon>
        <taxon>Metazoa</taxon>
        <taxon>Ecdysozoa</taxon>
        <taxon>Nematoda</taxon>
        <taxon>Chromadorea</taxon>
        <taxon>Rhabditida</taxon>
        <taxon>Rhabditina</taxon>
        <taxon>Diplogasteromorpha</taxon>
        <taxon>Diplogasteroidea</taxon>
        <taxon>Neodiplogasteridae</taxon>
        <taxon>Pristionchus</taxon>
    </lineage>
</organism>
<feature type="non-terminal residue" evidence="3">
    <location>
        <position position="1"/>
    </location>
</feature>
<evidence type="ECO:0000313" key="3">
    <source>
        <dbReference type="EMBL" id="GMR55977.1"/>
    </source>
</evidence>
<dbReference type="InterPro" id="IPR016187">
    <property type="entry name" value="CTDL_fold"/>
</dbReference>
<name>A0AAN5I7Y7_9BILA</name>
<dbReference type="InterPro" id="IPR016186">
    <property type="entry name" value="C-type_lectin-like/link_sf"/>
</dbReference>
<feature type="domain" description="C-type lectin" evidence="2">
    <location>
        <begin position="75"/>
        <end position="188"/>
    </location>
</feature>
<dbReference type="PANTHER" id="PTHR22991:SF40">
    <property type="entry name" value="PROTEIN CBG13490"/>
    <property type="match status" value="1"/>
</dbReference>
<dbReference type="InterPro" id="IPR035914">
    <property type="entry name" value="Sperma_CUB_dom_sf"/>
</dbReference>
<comment type="caution">
    <text evidence="3">The sequence shown here is derived from an EMBL/GenBank/DDBJ whole genome shotgun (WGS) entry which is preliminary data.</text>
</comment>
<dbReference type="SUPFAM" id="SSF56436">
    <property type="entry name" value="C-type lectin-like"/>
    <property type="match status" value="1"/>
</dbReference>
<dbReference type="PANTHER" id="PTHR22991">
    <property type="entry name" value="PROTEIN CBG13490"/>
    <property type="match status" value="1"/>
</dbReference>
<accession>A0AAN5I7Y7</accession>
<dbReference type="SUPFAM" id="SSF49854">
    <property type="entry name" value="Spermadhesin, CUB domain"/>
    <property type="match status" value="1"/>
</dbReference>
<feature type="non-terminal residue" evidence="3">
    <location>
        <position position="260"/>
    </location>
</feature>
<protein>
    <recommendedName>
        <fullName evidence="2">C-type lectin domain-containing protein</fullName>
    </recommendedName>
</protein>
<keyword evidence="1" id="KW-1015">Disulfide bond</keyword>
<dbReference type="InterPro" id="IPR018378">
    <property type="entry name" value="C-type_lectin_CS"/>
</dbReference>
<dbReference type="PROSITE" id="PS50041">
    <property type="entry name" value="C_TYPE_LECTIN_2"/>
    <property type="match status" value="1"/>
</dbReference>
<gene>
    <name evidence="3" type="ORF">PMAYCL1PPCAC_26172</name>
</gene>
<dbReference type="Pfam" id="PF00059">
    <property type="entry name" value="Lectin_C"/>
    <property type="match status" value="1"/>
</dbReference>
<evidence type="ECO:0000256" key="1">
    <source>
        <dbReference type="ARBA" id="ARBA00023157"/>
    </source>
</evidence>
<sequence length="260" mass="28645">WMDGSAISYKPSRYNNALNAPCVSNGVFGMGDDGHWGYGVETDEYDYDYPCEAEIRKPVLDNDNCFNVDDPTAPCYQISDTQNNWTDAQKTCAVISANVASVHSSKENDFVRRMAVSHGYTNGLFLGASISGKADNFGWVDGTDWDYTNFHPGFPVSGYGDCVVMDTHDTTGKWVNTECTDMNPFVCSRLAFTAPDKTCAGPNTKEGDMIFTPGFPDDSSIPCEFFLKVDTGKKVELEIVLLEANSCCDRLRLFEGSYGD</sequence>
<evidence type="ECO:0000313" key="4">
    <source>
        <dbReference type="Proteomes" id="UP001328107"/>
    </source>
</evidence>
<dbReference type="AlphaFoldDB" id="A0AAN5I7Y7"/>
<dbReference type="Gene3D" id="3.10.100.10">
    <property type="entry name" value="Mannose-Binding Protein A, subunit A"/>
    <property type="match status" value="1"/>
</dbReference>
<dbReference type="InterPro" id="IPR001304">
    <property type="entry name" value="C-type_lectin-like"/>
</dbReference>
<dbReference type="InterPro" id="IPR050976">
    <property type="entry name" value="Snaclec"/>
</dbReference>
<proteinExistence type="predicted"/>
<dbReference type="Proteomes" id="UP001328107">
    <property type="component" value="Unassembled WGS sequence"/>
</dbReference>
<reference evidence="4" key="1">
    <citation type="submission" date="2022-10" db="EMBL/GenBank/DDBJ databases">
        <title>Genome assembly of Pristionchus species.</title>
        <authorList>
            <person name="Yoshida K."/>
            <person name="Sommer R.J."/>
        </authorList>
    </citation>
    <scope>NUCLEOTIDE SEQUENCE [LARGE SCALE GENOMIC DNA]</scope>
    <source>
        <strain evidence="4">RS5460</strain>
    </source>
</reference>